<accession>A0AAE3KD20</accession>
<protein>
    <submittedName>
        <fullName evidence="1">Uncharacterized protein</fullName>
    </submittedName>
</protein>
<sequence>MKVYRGERTIDGLAVTVDDQPLDPRYDLKEISLDGFEWTYEGPAPEQLSLALLADHFGNDEKALQHYLAFMREAVANFENEWEMTTEDIDAVLADISNTA</sequence>
<dbReference type="Pfam" id="PF19663">
    <property type="entry name" value="DUF6166"/>
    <property type="match status" value="1"/>
</dbReference>
<dbReference type="InterPro" id="IPR046164">
    <property type="entry name" value="DUF6166"/>
</dbReference>
<dbReference type="RefSeq" id="WP_253479481.1">
    <property type="nucleotide sequence ID" value="NZ_JALJXV010000007.1"/>
</dbReference>
<evidence type="ECO:0000313" key="2">
    <source>
        <dbReference type="Proteomes" id="UP001205843"/>
    </source>
</evidence>
<reference evidence="1" key="1">
    <citation type="submission" date="2022-03" db="EMBL/GenBank/DDBJ databases">
        <title>Genomic Encyclopedia of Type Strains, Phase III (KMG-III): the genomes of soil and plant-associated and newly described type strains.</title>
        <authorList>
            <person name="Whitman W."/>
        </authorList>
    </citation>
    <scope>NUCLEOTIDE SEQUENCE</scope>
    <source>
        <strain evidence="1">ANL 6-2</strain>
    </source>
</reference>
<comment type="caution">
    <text evidence="1">The sequence shown here is derived from an EMBL/GenBank/DDBJ whole genome shotgun (WGS) entry which is preliminary data.</text>
</comment>
<dbReference type="EMBL" id="JALJXV010000007">
    <property type="protein sequence ID" value="MCP1675738.1"/>
    <property type="molecule type" value="Genomic_DNA"/>
</dbReference>
<dbReference type="AlphaFoldDB" id="A0AAE3KD20"/>
<evidence type="ECO:0000313" key="1">
    <source>
        <dbReference type="EMBL" id="MCP1675738.1"/>
    </source>
</evidence>
<organism evidence="1 2">
    <name type="scientific">Natronocella acetinitrilica</name>
    <dbReference type="NCBI Taxonomy" id="414046"/>
    <lineage>
        <taxon>Bacteria</taxon>
        <taxon>Pseudomonadati</taxon>
        <taxon>Pseudomonadota</taxon>
        <taxon>Gammaproteobacteria</taxon>
        <taxon>Chromatiales</taxon>
        <taxon>Ectothiorhodospiraceae</taxon>
        <taxon>Natronocella</taxon>
    </lineage>
</organism>
<keyword evidence="2" id="KW-1185">Reference proteome</keyword>
<name>A0AAE3KD20_9GAMM</name>
<proteinExistence type="predicted"/>
<dbReference type="Proteomes" id="UP001205843">
    <property type="component" value="Unassembled WGS sequence"/>
</dbReference>
<gene>
    <name evidence="1" type="ORF">J2T57_002893</name>
</gene>